<comment type="caution">
    <text evidence="10">The sequence shown here is derived from an EMBL/GenBank/DDBJ whole genome shotgun (WGS) entry which is preliminary data.</text>
</comment>
<feature type="compositionally biased region" description="Basic and acidic residues" evidence="8">
    <location>
        <begin position="89"/>
        <end position="98"/>
    </location>
</feature>
<dbReference type="PATRIC" id="fig|59561.3.peg.1577"/>
<dbReference type="EMBL" id="LNIZ01000008">
    <property type="protein sequence ID" value="KTF03623.1"/>
    <property type="molecule type" value="Genomic_DNA"/>
</dbReference>
<dbReference type="Proteomes" id="UP000054404">
    <property type="component" value="Unassembled WGS sequence"/>
</dbReference>
<keyword evidence="3" id="KW-0813">Transport</keyword>
<keyword evidence="7 9" id="KW-0472">Membrane</keyword>
<keyword evidence="5 9" id="KW-0812">Transmembrane</keyword>
<evidence type="ECO:0000256" key="9">
    <source>
        <dbReference type="SAM" id="Phobius"/>
    </source>
</evidence>
<dbReference type="RefSeq" id="WP_082661232.1">
    <property type="nucleotide sequence ID" value="NZ_LNIZ01000008.1"/>
</dbReference>
<evidence type="ECO:0000256" key="1">
    <source>
        <dbReference type="ARBA" id="ARBA00004651"/>
    </source>
</evidence>
<comment type="subcellular location">
    <subcellularLocation>
        <location evidence="1">Cell membrane</location>
        <topology evidence="1">Multi-pass membrane protein</topology>
    </subcellularLocation>
</comment>
<evidence type="ECO:0000256" key="8">
    <source>
        <dbReference type="SAM" id="MobiDB-lite"/>
    </source>
</evidence>
<dbReference type="Pfam" id="PF04066">
    <property type="entry name" value="MrpF_PhaF"/>
    <property type="match status" value="1"/>
</dbReference>
<evidence type="ECO:0000256" key="2">
    <source>
        <dbReference type="ARBA" id="ARBA00009212"/>
    </source>
</evidence>
<feature type="transmembrane region" description="Helical" evidence="9">
    <location>
        <begin position="36"/>
        <end position="53"/>
    </location>
</feature>
<accession>A0A0W1KJ06</accession>
<feature type="transmembrane region" description="Helical" evidence="9">
    <location>
        <begin position="59"/>
        <end position="82"/>
    </location>
</feature>
<feature type="region of interest" description="Disordered" evidence="8">
    <location>
        <begin position="89"/>
        <end position="145"/>
    </location>
</feature>
<organism evidence="10 11">
    <name type="scientific">Trueperella bernardiae</name>
    <dbReference type="NCBI Taxonomy" id="59561"/>
    <lineage>
        <taxon>Bacteria</taxon>
        <taxon>Bacillati</taxon>
        <taxon>Actinomycetota</taxon>
        <taxon>Actinomycetes</taxon>
        <taxon>Actinomycetales</taxon>
        <taxon>Actinomycetaceae</taxon>
        <taxon>Trueperella</taxon>
    </lineage>
</organism>
<gene>
    <name evidence="10" type="ORF">AQZ59_01582</name>
</gene>
<evidence type="ECO:0000256" key="3">
    <source>
        <dbReference type="ARBA" id="ARBA00022448"/>
    </source>
</evidence>
<comment type="similarity">
    <text evidence="2">Belongs to the CPA3 antiporters (TC 2.A.63) subunit F family.</text>
</comment>
<dbReference type="GO" id="GO:0005886">
    <property type="term" value="C:plasma membrane"/>
    <property type="evidence" value="ECO:0007669"/>
    <property type="project" value="UniProtKB-SubCell"/>
</dbReference>
<proteinExistence type="inferred from homology"/>
<keyword evidence="4" id="KW-1003">Cell membrane</keyword>
<dbReference type="InterPro" id="IPR007208">
    <property type="entry name" value="MrpF/PhaF-like"/>
</dbReference>
<keyword evidence="6 9" id="KW-1133">Transmembrane helix</keyword>
<dbReference type="PANTHER" id="PTHR34702">
    <property type="entry name" value="NA(+)/H(+) ANTIPORTER SUBUNIT F1"/>
    <property type="match status" value="1"/>
</dbReference>
<reference evidence="10 11" key="1">
    <citation type="submission" date="2015-11" db="EMBL/GenBank/DDBJ databases">
        <title>Draft Genome Sequence of the Type Strain Trueperella bernardiae LCDC 89-0504T, Isolated from Blood Culture.</title>
        <authorList>
            <person name="Bernier A.-M."/>
            <person name="Bernard K."/>
        </authorList>
    </citation>
    <scope>NUCLEOTIDE SEQUENCE [LARGE SCALE GENOMIC DNA]</scope>
    <source>
        <strain evidence="10 11">LCDC 89-0504</strain>
    </source>
</reference>
<dbReference type="GO" id="GO:0015385">
    <property type="term" value="F:sodium:proton antiporter activity"/>
    <property type="evidence" value="ECO:0007669"/>
    <property type="project" value="TreeGrafter"/>
</dbReference>
<evidence type="ECO:0000256" key="6">
    <source>
        <dbReference type="ARBA" id="ARBA00022989"/>
    </source>
</evidence>
<dbReference type="STRING" id="59561.AQZ59_01582"/>
<dbReference type="OrthoDB" id="3733837at2"/>
<keyword evidence="11" id="KW-1185">Reference proteome</keyword>
<sequence>MTYVLGFCMALLFIASLLVLMRIFRGPTALERMVALDVMTSVVIGAVALLAALTRREDLLALFVALALVGFVGSTTLARFITPGVAKRYPERRDDARRGAAPNAPGQSGVAGPSGVGGLNDVAQGATGRNGAADGSGVVEEGRQP</sequence>
<dbReference type="PANTHER" id="PTHR34702:SF1">
    <property type="entry name" value="NA(+)_H(+) ANTIPORTER SUBUNIT F"/>
    <property type="match status" value="1"/>
</dbReference>
<protein>
    <submittedName>
        <fullName evidence="10">Putative monovalent cation/H+ antiporter subunit F</fullName>
    </submittedName>
</protein>
<dbReference type="AlphaFoldDB" id="A0A0W1KJ06"/>
<evidence type="ECO:0000256" key="4">
    <source>
        <dbReference type="ARBA" id="ARBA00022475"/>
    </source>
</evidence>
<name>A0A0W1KJ06_9ACTO</name>
<evidence type="ECO:0000313" key="11">
    <source>
        <dbReference type="Proteomes" id="UP000054404"/>
    </source>
</evidence>
<evidence type="ECO:0000256" key="7">
    <source>
        <dbReference type="ARBA" id="ARBA00023136"/>
    </source>
</evidence>
<evidence type="ECO:0000256" key="5">
    <source>
        <dbReference type="ARBA" id="ARBA00022692"/>
    </source>
</evidence>
<feature type="transmembrane region" description="Helical" evidence="9">
    <location>
        <begin position="6"/>
        <end position="24"/>
    </location>
</feature>
<evidence type="ECO:0000313" key="10">
    <source>
        <dbReference type="EMBL" id="KTF03623.1"/>
    </source>
</evidence>